<proteinExistence type="predicted"/>
<gene>
    <name evidence="1" type="ORF">OPT61_g463</name>
</gene>
<comment type="caution">
    <text evidence="1">The sequence shown here is derived from an EMBL/GenBank/DDBJ whole genome shotgun (WGS) entry which is preliminary data.</text>
</comment>
<evidence type="ECO:0000313" key="1">
    <source>
        <dbReference type="EMBL" id="KAJ8118585.1"/>
    </source>
</evidence>
<evidence type="ECO:0000313" key="2">
    <source>
        <dbReference type="Proteomes" id="UP001153331"/>
    </source>
</evidence>
<keyword evidence="2" id="KW-1185">Reference proteome</keyword>
<organism evidence="1 2">
    <name type="scientific">Boeremia exigua</name>
    <dbReference type="NCBI Taxonomy" id="749465"/>
    <lineage>
        <taxon>Eukaryota</taxon>
        <taxon>Fungi</taxon>
        <taxon>Dikarya</taxon>
        <taxon>Ascomycota</taxon>
        <taxon>Pezizomycotina</taxon>
        <taxon>Dothideomycetes</taxon>
        <taxon>Pleosporomycetidae</taxon>
        <taxon>Pleosporales</taxon>
        <taxon>Pleosporineae</taxon>
        <taxon>Didymellaceae</taxon>
        <taxon>Boeremia</taxon>
    </lineage>
</organism>
<name>A0ACC2ITS9_9PLEO</name>
<sequence>MPQQQHNINALKEAQLQLALQALKQDANLSQRRAAAIYSVPQKTLSDRRAGRPSRGDTMPNSRRLDNNEEQVIVDHILELDARGFGPRLADVAAMANSLRAERNLGPYKKQQGSSPNSVLSALEHYAKGGAILSHKLVLAQQEIKELQAANEAATQRKSHKRKRVQKEGTLIVEDGQRLAALKEFRARGDGKRAKKQVRAQEALKCGVLGHNRSGFGGVLAKVSDSPVERLACGMQNTSREGRVILAIQALQTSQFSSIRSAAQAFNVPYQQVSDRLRNITFRLDMGVALSLKVVTGSERRARPELVQLGDREWVTVIKSICAARSQLKLISNSFRQLPSTAQEGFSKLVKGAEEMLHENILIKACVRELEEQLAEGAEASSKLDANTDVKRAAAIYNVPRTTLGYRRAERPSRRDCEANSKRLTKLEETAIIHRVIKEDARGFSPGKLDVRAMADKLLREREGDPTGKNWVDNFIKRTPELRKRWSRPYDHQRAACEDPVAIQRWFDLVEATKQKWGIVDDDMYNFDKTGFMIGKILSQLVITSSEGYGKKKRIQPGNREWVTVIQGVGASGRWIPPFVIFAGKVKIDAWLGELPAQWVLETSPNGWTNNRLALRWLEHFDTHTKSRTVGGYRLLIIDGHESHCSVEFQDLCKEKNIILLCMPAHSSHLLQPLDVACFGPLKRRYGDAVSALARNRTNYISKERFLPVFKTALLQSFTTENIQAGFRGAGLVPHDPQAVISKLDVVLQTPAQSPQREGTWEAQTPHNAREIEAQSTLIRKRVRDRRGSSANSLDEQVAQLSKGAQQMAHKMSLMMEQMATLQQSLDELNKRKSRKRRYIRTDKTLTVGEMRELLAEREGSSHGDGESASKKVRKERQCGRCKGTGHNARTCAVEISSVSDSSDSGN</sequence>
<accession>A0ACC2ITS9</accession>
<dbReference type="Proteomes" id="UP001153331">
    <property type="component" value="Unassembled WGS sequence"/>
</dbReference>
<dbReference type="EMBL" id="JAPHNI010000015">
    <property type="protein sequence ID" value="KAJ8118585.1"/>
    <property type="molecule type" value="Genomic_DNA"/>
</dbReference>
<reference evidence="1" key="1">
    <citation type="submission" date="2022-11" db="EMBL/GenBank/DDBJ databases">
        <title>Genome Sequence of Boeremia exigua.</title>
        <authorList>
            <person name="Buettner E."/>
        </authorList>
    </citation>
    <scope>NUCLEOTIDE SEQUENCE</scope>
    <source>
        <strain evidence="1">CU02</strain>
    </source>
</reference>
<protein>
    <submittedName>
        <fullName evidence="1">Uncharacterized protein</fullName>
    </submittedName>
</protein>